<dbReference type="EMBL" id="BJYD01000006">
    <property type="protein sequence ID" value="GEN52528.1"/>
    <property type="molecule type" value="Genomic_DNA"/>
</dbReference>
<feature type="transmembrane region" description="Helical" evidence="1">
    <location>
        <begin position="42"/>
        <end position="66"/>
    </location>
</feature>
<keyword evidence="3" id="KW-1185">Reference proteome</keyword>
<comment type="caution">
    <text evidence="2">The sequence shown here is derived from an EMBL/GenBank/DDBJ whole genome shotgun (WGS) entry which is preliminary data.</text>
</comment>
<evidence type="ECO:0000256" key="1">
    <source>
        <dbReference type="SAM" id="Phobius"/>
    </source>
</evidence>
<proteinExistence type="predicted"/>
<dbReference type="AlphaFoldDB" id="A0A511WQI0"/>
<dbReference type="RefSeq" id="WP_146813405.1">
    <property type="nucleotide sequence ID" value="NZ_BJYD01000006.1"/>
</dbReference>
<feature type="transmembrane region" description="Helical" evidence="1">
    <location>
        <begin position="20"/>
        <end position="36"/>
    </location>
</feature>
<feature type="transmembrane region" description="Helical" evidence="1">
    <location>
        <begin position="97"/>
        <end position="117"/>
    </location>
</feature>
<keyword evidence="1" id="KW-0472">Membrane</keyword>
<accession>A0A511WQI0</accession>
<organism evidence="2 3">
    <name type="scientific">Halobacillus faecis</name>
    <dbReference type="NCBI Taxonomy" id="360184"/>
    <lineage>
        <taxon>Bacteria</taxon>
        <taxon>Bacillati</taxon>
        <taxon>Bacillota</taxon>
        <taxon>Bacilli</taxon>
        <taxon>Bacillales</taxon>
        <taxon>Bacillaceae</taxon>
        <taxon>Halobacillus</taxon>
    </lineage>
</organism>
<evidence type="ECO:0000313" key="2">
    <source>
        <dbReference type="EMBL" id="GEN52528.1"/>
    </source>
</evidence>
<protein>
    <submittedName>
        <fullName evidence="2">Uncharacterized protein</fullName>
    </submittedName>
</protein>
<keyword evidence="1" id="KW-1133">Transmembrane helix</keyword>
<gene>
    <name evidence="2" type="ORF">HFA01_07900</name>
</gene>
<evidence type="ECO:0000313" key="3">
    <source>
        <dbReference type="Proteomes" id="UP000321886"/>
    </source>
</evidence>
<dbReference type="Proteomes" id="UP000321886">
    <property type="component" value="Unassembled WGS sequence"/>
</dbReference>
<dbReference type="OrthoDB" id="2429144at2"/>
<name>A0A511WQI0_9BACI</name>
<keyword evidence="1" id="KW-0812">Transmembrane</keyword>
<reference evidence="2 3" key="1">
    <citation type="submission" date="2019-07" db="EMBL/GenBank/DDBJ databases">
        <title>Whole genome shotgun sequence of Halobacillus faecis NBRC 103569.</title>
        <authorList>
            <person name="Hosoyama A."/>
            <person name="Uohara A."/>
            <person name="Ohji S."/>
            <person name="Ichikawa N."/>
        </authorList>
    </citation>
    <scope>NUCLEOTIDE SEQUENCE [LARGE SCALE GENOMIC DNA]</scope>
    <source>
        <strain evidence="2 3">NBRC 103569</strain>
    </source>
</reference>
<sequence>MGEMEWDRQEVKRLKKKQLIHSNLLLLFFFILFAIYSQNGGALTVVIGLCCIFLSIYAANLLYVLITGQVVGTKTYKRVLAFDIEHMGKRRWKRRRMIELIFLFVLILGIIVALFTFDLGEASLTFPLDFFPMLGGWIGMNIGQITRIRNLS</sequence>